<gene>
    <name evidence="2" type="ORF">SDC9_203095</name>
</gene>
<dbReference type="EMBL" id="VSSQ01124625">
    <property type="protein sequence ID" value="MPN55413.1"/>
    <property type="molecule type" value="Genomic_DNA"/>
</dbReference>
<sequence>MERKALDDQVLFGTSPVMYREKRRLPRKEDPAEARQDEETPGEE</sequence>
<organism evidence="2">
    <name type="scientific">bioreactor metagenome</name>
    <dbReference type="NCBI Taxonomy" id="1076179"/>
    <lineage>
        <taxon>unclassified sequences</taxon>
        <taxon>metagenomes</taxon>
        <taxon>ecological metagenomes</taxon>
    </lineage>
</organism>
<proteinExistence type="predicted"/>
<name>A0A645J7E5_9ZZZZ</name>
<reference evidence="2" key="1">
    <citation type="submission" date="2019-08" db="EMBL/GenBank/DDBJ databases">
        <authorList>
            <person name="Kucharzyk K."/>
            <person name="Murdoch R.W."/>
            <person name="Higgins S."/>
            <person name="Loffler F."/>
        </authorList>
    </citation>
    <scope>NUCLEOTIDE SEQUENCE</scope>
</reference>
<evidence type="ECO:0000313" key="2">
    <source>
        <dbReference type="EMBL" id="MPN55413.1"/>
    </source>
</evidence>
<accession>A0A645J7E5</accession>
<comment type="caution">
    <text evidence="2">The sequence shown here is derived from an EMBL/GenBank/DDBJ whole genome shotgun (WGS) entry which is preliminary data.</text>
</comment>
<protein>
    <submittedName>
        <fullName evidence="2">Uncharacterized protein</fullName>
    </submittedName>
</protein>
<feature type="region of interest" description="Disordered" evidence="1">
    <location>
        <begin position="17"/>
        <end position="44"/>
    </location>
</feature>
<feature type="compositionally biased region" description="Basic and acidic residues" evidence="1">
    <location>
        <begin position="27"/>
        <end position="38"/>
    </location>
</feature>
<dbReference type="AlphaFoldDB" id="A0A645J7E5"/>
<evidence type="ECO:0000256" key="1">
    <source>
        <dbReference type="SAM" id="MobiDB-lite"/>
    </source>
</evidence>